<keyword evidence="5" id="KW-1185">Reference proteome</keyword>
<keyword evidence="1" id="KW-0547">Nucleotide-binding</keyword>
<dbReference type="PANTHER" id="PTHR10695:SF46">
    <property type="entry name" value="BIFUNCTIONAL COENZYME A SYNTHASE-RELATED"/>
    <property type="match status" value="1"/>
</dbReference>
<evidence type="ECO:0000256" key="1">
    <source>
        <dbReference type="ARBA" id="ARBA00022741"/>
    </source>
</evidence>
<keyword evidence="3" id="KW-0472">Membrane</keyword>
<sequence length="207" mass="22958">MPLCELTATSSLLRAVISCIRRAVHAVRAADDSAGFQVMQRCDLLAGSRGLRPDYVRGSLSPLAPHLLRSSRAHCLSSWAEVLGYRYVILDIPLLFETKGLTKFMKHTVLVYCDPQTQLARLRKRDGLSQAEAEARVASQLPLEEKLRMAAHVIDNSGDRESTRQQVLRLHARLEGSLDFLWARLAVGTAVAVLGGLLYVLLQHFIS</sequence>
<evidence type="ECO:0000313" key="4">
    <source>
        <dbReference type="Ensembl" id="ENSPSTP00000002531.1"/>
    </source>
</evidence>
<evidence type="ECO:0000313" key="5">
    <source>
        <dbReference type="Proteomes" id="UP000694428"/>
    </source>
</evidence>
<feature type="transmembrane region" description="Helical" evidence="3">
    <location>
        <begin position="181"/>
        <end position="202"/>
    </location>
</feature>
<evidence type="ECO:0000256" key="2">
    <source>
        <dbReference type="ARBA" id="ARBA00022840"/>
    </source>
</evidence>
<dbReference type="GO" id="GO:0004140">
    <property type="term" value="F:dephospho-CoA kinase activity"/>
    <property type="evidence" value="ECO:0007669"/>
    <property type="project" value="InterPro"/>
</dbReference>
<dbReference type="AlphaFoldDB" id="A0A8C9EMV6"/>
<evidence type="ECO:0000256" key="3">
    <source>
        <dbReference type="SAM" id="Phobius"/>
    </source>
</evidence>
<keyword evidence="3" id="KW-1133">Transmembrane helix</keyword>
<protein>
    <submittedName>
        <fullName evidence="4">Dephospho-CoA kinase domain containing</fullName>
    </submittedName>
</protein>
<name>A0A8C9EMV6_PAVCR</name>
<dbReference type="GO" id="GO:0005524">
    <property type="term" value="F:ATP binding"/>
    <property type="evidence" value="ECO:0007669"/>
    <property type="project" value="UniProtKB-KW"/>
</dbReference>
<dbReference type="Pfam" id="PF01121">
    <property type="entry name" value="CoaE"/>
    <property type="match status" value="1"/>
</dbReference>
<dbReference type="PROSITE" id="PS51219">
    <property type="entry name" value="DPCK"/>
    <property type="match status" value="1"/>
</dbReference>
<accession>A0A8C9EMV6</accession>
<dbReference type="InterPro" id="IPR027417">
    <property type="entry name" value="P-loop_NTPase"/>
</dbReference>
<keyword evidence="3" id="KW-0812">Transmembrane</keyword>
<dbReference type="InterPro" id="IPR001977">
    <property type="entry name" value="Depp_CoAkinase"/>
</dbReference>
<organism evidence="4 5">
    <name type="scientific">Pavo cristatus</name>
    <name type="common">Indian peafowl</name>
    <name type="synonym">Blue peafowl</name>
    <dbReference type="NCBI Taxonomy" id="9049"/>
    <lineage>
        <taxon>Eukaryota</taxon>
        <taxon>Metazoa</taxon>
        <taxon>Chordata</taxon>
        <taxon>Craniata</taxon>
        <taxon>Vertebrata</taxon>
        <taxon>Euteleostomi</taxon>
        <taxon>Archelosauria</taxon>
        <taxon>Archosauria</taxon>
        <taxon>Dinosauria</taxon>
        <taxon>Saurischia</taxon>
        <taxon>Theropoda</taxon>
        <taxon>Coelurosauria</taxon>
        <taxon>Aves</taxon>
        <taxon>Neognathae</taxon>
        <taxon>Galloanserae</taxon>
        <taxon>Galliformes</taxon>
        <taxon>Phasianidae</taxon>
        <taxon>Phasianinae</taxon>
        <taxon>Pavo</taxon>
    </lineage>
</organism>
<dbReference type="SUPFAM" id="SSF52540">
    <property type="entry name" value="P-loop containing nucleoside triphosphate hydrolases"/>
    <property type="match status" value="1"/>
</dbReference>
<dbReference type="GO" id="GO:0015937">
    <property type="term" value="P:coenzyme A biosynthetic process"/>
    <property type="evidence" value="ECO:0007669"/>
    <property type="project" value="InterPro"/>
</dbReference>
<dbReference type="CDD" id="cd02022">
    <property type="entry name" value="DPCK"/>
    <property type="match status" value="1"/>
</dbReference>
<dbReference type="Ensembl" id="ENSPSTT00000002656.1">
    <property type="protein sequence ID" value="ENSPSTP00000002531.1"/>
    <property type="gene ID" value="ENSPSTG00000001890.1"/>
</dbReference>
<proteinExistence type="predicted"/>
<reference evidence="4" key="1">
    <citation type="submission" date="2025-08" db="UniProtKB">
        <authorList>
            <consortium name="Ensembl"/>
        </authorList>
    </citation>
    <scope>IDENTIFICATION</scope>
</reference>
<dbReference type="Gene3D" id="3.40.50.300">
    <property type="entry name" value="P-loop containing nucleotide triphosphate hydrolases"/>
    <property type="match status" value="1"/>
</dbReference>
<keyword evidence="2" id="KW-0067">ATP-binding</keyword>
<dbReference type="PANTHER" id="PTHR10695">
    <property type="entry name" value="DEPHOSPHO-COA KINASE-RELATED"/>
    <property type="match status" value="1"/>
</dbReference>
<reference evidence="4" key="2">
    <citation type="submission" date="2025-09" db="UniProtKB">
        <authorList>
            <consortium name="Ensembl"/>
        </authorList>
    </citation>
    <scope>IDENTIFICATION</scope>
</reference>
<dbReference type="Proteomes" id="UP000694428">
    <property type="component" value="Unplaced"/>
</dbReference>